<comment type="caution">
    <text evidence="5">The sequence shown here is derived from an EMBL/GenBank/DDBJ whole genome shotgun (WGS) entry which is preliminary data.</text>
</comment>
<evidence type="ECO:0000256" key="3">
    <source>
        <dbReference type="ARBA" id="ARBA00023125"/>
    </source>
</evidence>
<proteinExistence type="inferred from homology"/>
<dbReference type="SUPFAM" id="SSF46785">
    <property type="entry name" value="Winged helix' DNA-binding domain"/>
    <property type="match status" value="1"/>
</dbReference>
<dbReference type="Gene3D" id="1.10.4040.10">
    <property type="entry name" value="Penicillinase repressor domain"/>
    <property type="match status" value="1"/>
</dbReference>
<evidence type="ECO:0000313" key="5">
    <source>
        <dbReference type="EMBL" id="MEX6688726.1"/>
    </source>
</evidence>
<evidence type="ECO:0000313" key="6">
    <source>
        <dbReference type="Proteomes" id="UP001560573"/>
    </source>
</evidence>
<dbReference type="PIRSF" id="PIRSF019455">
    <property type="entry name" value="CopR_AtkY"/>
    <property type="match status" value="1"/>
</dbReference>
<dbReference type="EMBL" id="JAULBC010000004">
    <property type="protein sequence ID" value="MEX6688726.1"/>
    <property type="molecule type" value="Genomic_DNA"/>
</dbReference>
<dbReference type="Proteomes" id="UP001560573">
    <property type="component" value="Unassembled WGS sequence"/>
</dbReference>
<dbReference type="RefSeq" id="WP_369330135.1">
    <property type="nucleotide sequence ID" value="NZ_JAULBC010000004.1"/>
</dbReference>
<accession>A0ABV3ZI32</accession>
<dbReference type="InterPro" id="IPR036388">
    <property type="entry name" value="WH-like_DNA-bd_sf"/>
</dbReference>
<evidence type="ECO:0000256" key="4">
    <source>
        <dbReference type="ARBA" id="ARBA00023163"/>
    </source>
</evidence>
<sequence>MKPREQIKQLTKAEEQVMQVLWKIEKGFLKDILDEMPLPKPHSNTVATILKILIDKKFVSTVTFGRMHEYHPLVTKEAYSKNSFSGLVKNYFGGSYSKAVSFLVEENKVSVEDLELLLNQIKKK</sequence>
<evidence type="ECO:0000256" key="1">
    <source>
        <dbReference type="ARBA" id="ARBA00011046"/>
    </source>
</evidence>
<comment type="similarity">
    <text evidence="1">Belongs to the BlaI transcriptional regulatory family.</text>
</comment>
<gene>
    <name evidence="5" type="ORF">QTN47_14560</name>
</gene>
<name>A0ABV3ZI32_9BACT</name>
<reference evidence="5 6" key="1">
    <citation type="submission" date="2023-07" db="EMBL/GenBank/DDBJ databases">
        <authorList>
            <person name="Lian W.-H."/>
        </authorList>
    </citation>
    <scope>NUCLEOTIDE SEQUENCE [LARGE SCALE GENOMIC DNA]</scope>
    <source>
        <strain evidence="5 6">SYSU DXS3180</strain>
    </source>
</reference>
<dbReference type="InterPro" id="IPR036390">
    <property type="entry name" value="WH_DNA-bd_sf"/>
</dbReference>
<protein>
    <submittedName>
        <fullName evidence="5">BlaI/MecI/CopY family transcriptional regulator</fullName>
    </submittedName>
</protein>
<keyword evidence="3" id="KW-0238">DNA-binding</keyword>
<evidence type="ECO:0000256" key="2">
    <source>
        <dbReference type="ARBA" id="ARBA00023015"/>
    </source>
</evidence>
<dbReference type="Gene3D" id="1.10.10.10">
    <property type="entry name" value="Winged helix-like DNA-binding domain superfamily/Winged helix DNA-binding domain"/>
    <property type="match status" value="1"/>
</dbReference>
<keyword evidence="4" id="KW-0804">Transcription</keyword>
<dbReference type="InterPro" id="IPR005650">
    <property type="entry name" value="BlaI_family"/>
</dbReference>
<keyword evidence="2" id="KW-0805">Transcription regulation</keyword>
<keyword evidence="6" id="KW-1185">Reference proteome</keyword>
<organism evidence="5 6">
    <name type="scientific">Danxiaibacter flavus</name>
    <dbReference type="NCBI Taxonomy" id="3049108"/>
    <lineage>
        <taxon>Bacteria</taxon>
        <taxon>Pseudomonadati</taxon>
        <taxon>Bacteroidota</taxon>
        <taxon>Chitinophagia</taxon>
        <taxon>Chitinophagales</taxon>
        <taxon>Chitinophagaceae</taxon>
        <taxon>Danxiaibacter</taxon>
    </lineage>
</organism>
<dbReference type="Pfam" id="PF03965">
    <property type="entry name" value="Penicillinase_R"/>
    <property type="match status" value="1"/>
</dbReference>